<keyword evidence="7" id="KW-0460">Magnesium</keyword>
<keyword evidence="8" id="KW-0234">DNA repair</keyword>
<evidence type="ECO:0000256" key="3">
    <source>
        <dbReference type="ARBA" id="ARBA00022722"/>
    </source>
</evidence>
<dbReference type="InterPro" id="IPR036691">
    <property type="entry name" value="Endo/exonu/phosph_ase_sf"/>
</dbReference>
<sequence length="273" mass="31353">MSSDLHIVTQNCFYGRTLKGILSLISATCADIYCLQEVTSEAFLQAIRLRTGYRYLMSSAVKSPLPGVRFRNAVLTNSDCREQGEIIWNRKGRKRSYFAGRAFWVTVMTGGSLVRIYNCHLNVTGNGMTERRIMLTGIIRHADTFRGPVIICGDMNTVIPDRHRYRFAVSLMHRIPAPQPEIYGRFADLNERYYFYDTAKNYGFEETADLSANTWRMPLTQREAFGLKLDWILYRGLVKIRGRTGGWIGDHRAVIGEFAIRDNQNTKRRENGN</sequence>
<keyword evidence="4" id="KW-0479">Metal-binding</keyword>
<feature type="domain" description="Endonuclease/exonuclease/phosphatase" evidence="9">
    <location>
        <begin position="9"/>
        <end position="249"/>
    </location>
</feature>
<evidence type="ECO:0000256" key="6">
    <source>
        <dbReference type="ARBA" id="ARBA00022801"/>
    </source>
</evidence>
<keyword evidence="5" id="KW-0227">DNA damage</keyword>
<dbReference type="PANTHER" id="PTHR15822:SF4">
    <property type="entry name" value="TYROSYL-DNA PHOSPHODIESTERASE 2"/>
    <property type="match status" value="1"/>
</dbReference>
<evidence type="ECO:0000256" key="5">
    <source>
        <dbReference type="ARBA" id="ARBA00022763"/>
    </source>
</evidence>
<evidence type="ECO:0000256" key="2">
    <source>
        <dbReference type="ARBA" id="ARBA00001946"/>
    </source>
</evidence>
<evidence type="ECO:0000256" key="8">
    <source>
        <dbReference type="ARBA" id="ARBA00023204"/>
    </source>
</evidence>
<dbReference type="AlphaFoldDB" id="A0A1F5YXK1"/>
<protein>
    <recommendedName>
        <fullName evidence="9">Endonuclease/exonuclease/phosphatase domain-containing protein</fullName>
    </recommendedName>
</protein>
<organism evidence="10 11">
    <name type="scientific">Candidatus Gottesmanbacteria bacterium RBG_16_52_11</name>
    <dbReference type="NCBI Taxonomy" id="1798374"/>
    <lineage>
        <taxon>Bacteria</taxon>
        <taxon>Candidatus Gottesmaniibacteriota</taxon>
    </lineage>
</organism>
<evidence type="ECO:0000256" key="7">
    <source>
        <dbReference type="ARBA" id="ARBA00022842"/>
    </source>
</evidence>
<dbReference type="SUPFAM" id="SSF56219">
    <property type="entry name" value="DNase I-like"/>
    <property type="match status" value="1"/>
</dbReference>
<dbReference type="Pfam" id="PF03372">
    <property type="entry name" value="Exo_endo_phos"/>
    <property type="match status" value="1"/>
</dbReference>
<dbReference type="PANTHER" id="PTHR15822">
    <property type="entry name" value="TRAF AND TNF RECEPTOR-ASSOCIATED PROTEIN"/>
    <property type="match status" value="1"/>
</dbReference>
<keyword evidence="3" id="KW-0540">Nuclease</keyword>
<dbReference type="InterPro" id="IPR005135">
    <property type="entry name" value="Endo/exonuclease/phosphatase"/>
</dbReference>
<comment type="cofactor">
    <cofactor evidence="2">
        <name>Mg(2+)</name>
        <dbReference type="ChEBI" id="CHEBI:18420"/>
    </cofactor>
</comment>
<name>A0A1F5YXK1_9BACT</name>
<evidence type="ECO:0000313" key="11">
    <source>
        <dbReference type="Proteomes" id="UP000178448"/>
    </source>
</evidence>
<dbReference type="GO" id="GO:0046872">
    <property type="term" value="F:metal ion binding"/>
    <property type="evidence" value="ECO:0007669"/>
    <property type="project" value="UniProtKB-KW"/>
</dbReference>
<dbReference type="InterPro" id="IPR051547">
    <property type="entry name" value="TDP2-like"/>
</dbReference>
<dbReference type="GO" id="GO:0016787">
    <property type="term" value="F:hydrolase activity"/>
    <property type="evidence" value="ECO:0007669"/>
    <property type="project" value="UniProtKB-KW"/>
</dbReference>
<dbReference type="STRING" id="1798374.A2Z33_06455"/>
<comment type="caution">
    <text evidence="10">The sequence shown here is derived from an EMBL/GenBank/DDBJ whole genome shotgun (WGS) entry which is preliminary data.</text>
</comment>
<comment type="cofactor">
    <cofactor evidence="1">
        <name>Mn(2+)</name>
        <dbReference type="ChEBI" id="CHEBI:29035"/>
    </cofactor>
</comment>
<gene>
    <name evidence="10" type="ORF">A2Z33_06455</name>
</gene>
<evidence type="ECO:0000259" key="9">
    <source>
        <dbReference type="Pfam" id="PF03372"/>
    </source>
</evidence>
<dbReference type="Gene3D" id="3.60.10.10">
    <property type="entry name" value="Endonuclease/exonuclease/phosphatase"/>
    <property type="match status" value="1"/>
</dbReference>
<dbReference type="GO" id="GO:0006281">
    <property type="term" value="P:DNA repair"/>
    <property type="evidence" value="ECO:0007669"/>
    <property type="project" value="UniProtKB-KW"/>
</dbReference>
<reference evidence="10 11" key="1">
    <citation type="journal article" date="2016" name="Nat. Commun.">
        <title>Thousands of microbial genomes shed light on interconnected biogeochemical processes in an aquifer system.</title>
        <authorList>
            <person name="Anantharaman K."/>
            <person name="Brown C.T."/>
            <person name="Hug L.A."/>
            <person name="Sharon I."/>
            <person name="Castelle C.J."/>
            <person name="Probst A.J."/>
            <person name="Thomas B.C."/>
            <person name="Singh A."/>
            <person name="Wilkins M.J."/>
            <person name="Karaoz U."/>
            <person name="Brodie E.L."/>
            <person name="Williams K.H."/>
            <person name="Hubbard S.S."/>
            <person name="Banfield J.F."/>
        </authorList>
    </citation>
    <scope>NUCLEOTIDE SEQUENCE [LARGE SCALE GENOMIC DNA]</scope>
</reference>
<evidence type="ECO:0000313" key="10">
    <source>
        <dbReference type="EMBL" id="OGG04911.1"/>
    </source>
</evidence>
<dbReference type="Proteomes" id="UP000178448">
    <property type="component" value="Unassembled WGS sequence"/>
</dbReference>
<evidence type="ECO:0000256" key="4">
    <source>
        <dbReference type="ARBA" id="ARBA00022723"/>
    </source>
</evidence>
<keyword evidence="6" id="KW-0378">Hydrolase</keyword>
<dbReference type="GO" id="GO:0004518">
    <property type="term" value="F:nuclease activity"/>
    <property type="evidence" value="ECO:0007669"/>
    <property type="project" value="UniProtKB-KW"/>
</dbReference>
<dbReference type="EMBL" id="MFJD01000001">
    <property type="protein sequence ID" value="OGG04911.1"/>
    <property type="molecule type" value="Genomic_DNA"/>
</dbReference>
<accession>A0A1F5YXK1</accession>
<evidence type="ECO:0000256" key="1">
    <source>
        <dbReference type="ARBA" id="ARBA00001936"/>
    </source>
</evidence>
<proteinExistence type="predicted"/>